<evidence type="ECO:0000313" key="2">
    <source>
        <dbReference type="EMBL" id="KXI17183.1"/>
    </source>
</evidence>
<feature type="non-terminal residue" evidence="2">
    <location>
        <position position="1"/>
    </location>
</feature>
<reference evidence="2 3" key="1">
    <citation type="submission" date="2016-02" db="EMBL/GenBank/DDBJ databases">
        <authorList>
            <person name="Wen L."/>
            <person name="He K."/>
            <person name="Yang H."/>
        </authorList>
    </citation>
    <scope>NUCLEOTIDE SEQUENCE [LARGE SCALE GENOMIC DNA]</scope>
    <source>
        <strain evidence="2 3">CMW7778B</strain>
    </source>
</reference>
<evidence type="ECO:0000313" key="3">
    <source>
        <dbReference type="Proteomes" id="UP000070505"/>
    </source>
</evidence>
<evidence type="ECO:0000256" key="1">
    <source>
        <dbReference type="SAM" id="Phobius"/>
    </source>
</evidence>
<proteinExistence type="predicted"/>
<gene>
    <name evidence="2" type="ORF">HMPREF3230_00712</name>
</gene>
<feature type="transmembrane region" description="Helical" evidence="1">
    <location>
        <begin position="12"/>
        <end position="30"/>
    </location>
</feature>
<dbReference type="EMBL" id="LSRC01000031">
    <property type="protein sequence ID" value="KXI17183.1"/>
    <property type="molecule type" value="Genomic_DNA"/>
</dbReference>
<dbReference type="PATRIC" id="fig|2702.101.peg.695"/>
<accession>A0A135Z6F2</accession>
<sequence length="44" mass="5589">GLYTNIYQIFYWKRICNLLDFVLVYMYILCFEMDIIKRFNVWLL</sequence>
<dbReference type="Proteomes" id="UP000070505">
    <property type="component" value="Unassembled WGS sequence"/>
</dbReference>
<comment type="caution">
    <text evidence="2">The sequence shown here is derived from an EMBL/GenBank/DDBJ whole genome shotgun (WGS) entry which is preliminary data.</text>
</comment>
<keyword evidence="1" id="KW-1133">Transmembrane helix</keyword>
<organism evidence="2 3">
    <name type="scientific">Gardnerella vaginalis</name>
    <dbReference type="NCBI Taxonomy" id="2702"/>
    <lineage>
        <taxon>Bacteria</taxon>
        <taxon>Bacillati</taxon>
        <taxon>Actinomycetota</taxon>
        <taxon>Actinomycetes</taxon>
        <taxon>Bifidobacteriales</taxon>
        <taxon>Bifidobacteriaceae</taxon>
        <taxon>Gardnerella</taxon>
    </lineage>
</organism>
<dbReference type="AlphaFoldDB" id="A0A135Z6F2"/>
<protein>
    <submittedName>
        <fullName evidence="2">Uncharacterized protein</fullName>
    </submittedName>
</protein>
<keyword evidence="1" id="KW-0812">Transmembrane</keyword>
<name>A0A135Z6F2_GARVA</name>
<keyword evidence="1" id="KW-0472">Membrane</keyword>